<dbReference type="InterPro" id="IPR029064">
    <property type="entry name" value="Ribosomal_eL30-like_sf"/>
</dbReference>
<dbReference type="GeneID" id="5562964"/>
<dbReference type="GO" id="GO:0022625">
    <property type="term" value="C:cytosolic large ribosomal subunit"/>
    <property type="evidence" value="ECO:0007669"/>
    <property type="project" value="InterPro"/>
</dbReference>
<dbReference type="STRING" id="453591.Igni_0245"/>
<evidence type="ECO:0000313" key="6">
    <source>
        <dbReference type="EMBL" id="ABU81429.1"/>
    </source>
</evidence>
<dbReference type="KEGG" id="iho:Igni_0245"/>
<dbReference type="Proteomes" id="UP000000262">
    <property type="component" value="Chromosome"/>
</dbReference>
<feature type="domain" description="Ribosomal protein eL8/eL30/eS12/Gadd45" evidence="5">
    <location>
        <begin position="5"/>
        <end position="97"/>
    </location>
</feature>
<dbReference type="InterPro" id="IPR004038">
    <property type="entry name" value="Ribosomal_eL8/eL30/eS12/Gad45"/>
</dbReference>
<sequence length="107" mass="11286">MTVTAIEAELKTALRTGKVVLGAKQTIKLLKTGKAKAAIVSAGAPPIVRRDVLYYAKLSNIPVYVYPGTSKELGTLCAKPFVVSALAVVDEGDSKIVDAIKAESRVE</sequence>
<evidence type="ECO:0000256" key="3">
    <source>
        <dbReference type="ARBA" id="ARBA00035231"/>
    </source>
</evidence>
<evidence type="ECO:0000259" key="5">
    <source>
        <dbReference type="Pfam" id="PF01248"/>
    </source>
</evidence>
<dbReference type="InterPro" id="IPR000231">
    <property type="entry name" value="Ribosomal_eL30"/>
</dbReference>
<name>A8A927_IGNH4</name>
<evidence type="ECO:0000313" key="7">
    <source>
        <dbReference type="Proteomes" id="UP000000262"/>
    </source>
</evidence>
<dbReference type="HOGENOM" id="CLU_130502_1_0_2"/>
<dbReference type="eggNOG" id="arCOG01752">
    <property type="taxonomic scope" value="Archaea"/>
</dbReference>
<dbReference type="HAMAP" id="MF_00481">
    <property type="entry name" value="Ribosomal_eL30"/>
    <property type="match status" value="1"/>
</dbReference>
<dbReference type="Gene3D" id="3.30.1330.30">
    <property type="match status" value="1"/>
</dbReference>
<dbReference type="NCBIfam" id="NF002172">
    <property type="entry name" value="PRK01018.1"/>
    <property type="match status" value="1"/>
</dbReference>
<dbReference type="PANTHER" id="PTHR11449">
    <property type="entry name" value="RIBOSOMAL PROTEIN L30"/>
    <property type="match status" value="1"/>
</dbReference>
<dbReference type="InterPro" id="IPR039109">
    <property type="entry name" value="Ribosomal_eL30-like"/>
</dbReference>
<dbReference type="SUPFAM" id="SSF55315">
    <property type="entry name" value="L30e-like"/>
    <property type="match status" value="1"/>
</dbReference>
<keyword evidence="1 4" id="KW-0689">Ribosomal protein</keyword>
<dbReference type="AlphaFoldDB" id="A8A927"/>
<dbReference type="Pfam" id="PF01248">
    <property type="entry name" value="Ribosomal_L7Ae"/>
    <property type="match status" value="1"/>
</dbReference>
<dbReference type="OrthoDB" id="10759at2157"/>
<keyword evidence="7" id="KW-1185">Reference proteome</keyword>
<organism evidence="6 7">
    <name type="scientific">Ignicoccus hospitalis (strain KIN4/I / DSM 18386 / JCM 14125)</name>
    <dbReference type="NCBI Taxonomy" id="453591"/>
    <lineage>
        <taxon>Archaea</taxon>
        <taxon>Thermoproteota</taxon>
        <taxon>Thermoprotei</taxon>
        <taxon>Desulfurococcales</taxon>
        <taxon>Desulfurococcaceae</taxon>
        <taxon>Ignicoccus</taxon>
    </lineage>
</organism>
<evidence type="ECO:0000256" key="1">
    <source>
        <dbReference type="ARBA" id="ARBA00022980"/>
    </source>
</evidence>
<evidence type="ECO:0000256" key="2">
    <source>
        <dbReference type="ARBA" id="ARBA00023274"/>
    </source>
</evidence>
<keyword evidence="2 4" id="KW-0687">Ribonucleoprotein</keyword>
<dbReference type="GO" id="GO:0003723">
    <property type="term" value="F:RNA binding"/>
    <property type="evidence" value="ECO:0007669"/>
    <property type="project" value="InterPro"/>
</dbReference>
<dbReference type="PhylomeDB" id="A8A927"/>
<reference evidence="6 7" key="1">
    <citation type="journal article" date="2008" name="Genome Biol.">
        <title>A genomic analysis of the archaeal system Ignicoccus hospitalis-Nanoarchaeum equitans.</title>
        <authorList>
            <person name="Podar M."/>
            <person name="Anderson I."/>
            <person name="Makarova K.S."/>
            <person name="Elkins J.G."/>
            <person name="Ivanova N."/>
            <person name="Wall M.A."/>
            <person name="Lykidis A."/>
            <person name="Mavromatis K."/>
            <person name="Sun H."/>
            <person name="Hudson M.E."/>
            <person name="Chen W."/>
            <person name="Deciu C."/>
            <person name="Hutchison D."/>
            <person name="Eads J.R."/>
            <person name="Anderson A."/>
            <person name="Fernandes F."/>
            <person name="Szeto E."/>
            <person name="Lapidus A."/>
            <person name="Kyrpides N.C."/>
            <person name="Saier M.H.Jr."/>
            <person name="Richardson P.M."/>
            <person name="Rachel R."/>
            <person name="Huber H."/>
            <person name="Eisen J.A."/>
            <person name="Koonin E.V."/>
            <person name="Keller M."/>
            <person name="Stetter K.O."/>
        </authorList>
    </citation>
    <scope>NUCLEOTIDE SEQUENCE [LARGE SCALE GENOMIC DNA]</scope>
    <source>
        <strain evidence="7">KIN4/I / DSM 18386 / JCM 14125</strain>
    </source>
</reference>
<dbReference type="GO" id="GO:0003735">
    <property type="term" value="F:structural constituent of ribosome"/>
    <property type="evidence" value="ECO:0007669"/>
    <property type="project" value="InterPro"/>
</dbReference>
<accession>A8A927</accession>
<dbReference type="EMBL" id="CP000816">
    <property type="protein sequence ID" value="ABU81429.1"/>
    <property type="molecule type" value="Genomic_DNA"/>
</dbReference>
<gene>
    <name evidence="4" type="primary">rpl30e</name>
    <name evidence="6" type="ordered locus">Igni_0245</name>
</gene>
<protein>
    <recommendedName>
        <fullName evidence="3 4">Large ribosomal subunit protein eL30</fullName>
    </recommendedName>
</protein>
<evidence type="ECO:0000256" key="4">
    <source>
        <dbReference type="HAMAP-Rule" id="MF_00481"/>
    </source>
</evidence>
<dbReference type="RefSeq" id="WP_011998281.1">
    <property type="nucleotide sequence ID" value="NC_009776.1"/>
</dbReference>
<dbReference type="GO" id="GO:0006412">
    <property type="term" value="P:translation"/>
    <property type="evidence" value="ECO:0007669"/>
    <property type="project" value="UniProtKB-UniRule"/>
</dbReference>
<comment type="similarity">
    <text evidence="4">Belongs to the eukaryotic ribosomal protein eL30 family.</text>
</comment>
<proteinExistence type="inferred from homology"/>